<feature type="coiled-coil region" evidence="4">
    <location>
        <begin position="154"/>
        <end position="209"/>
    </location>
</feature>
<evidence type="ECO:0000256" key="5">
    <source>
        <dbReference type="SAM" id="MobiDB-lite"/>
    </source>
</evidence>
<dbReference type="PANTHER" id="PTHR46391">
    <property type="entry name" value="BASIC LEUCINE ZIPPER 34"/>
    <property type="match status" value="1"/>
</dbReference>
<sequence>MVLPSTLSKAFEKTPRHMNIPNCASKNDDVFSKKVVDLNIPVPSSPPDRERSDKKIKINNNTPPIINETYPIGDDGVELGSSRKGKCIPTLDEAVENAKNGRDLNREEERKLRRTVSNRLSAQRSRMRNSMYIAELLKKTKELQEYVASLGPQLEALKQKKIMQRKENTVLKQQLKSCIKESILRDRQIEEKRVEIKRLRDLYKMKKDQVVINYSAEGDVANSTSRPFHPPENYQSRRDVVEVNNTDQGGIEQYLNLDALGVSSP</sequence>
<feature type="compositionally biased region" description="Basic and acidic residues" evidence="5">
    <location>
        <begin position="47"/>
        <end position="56"/>
    </location>
</feature>
<dbReference type="PANTHER" id="PTHR46391:SF17">
    <property type="entry name" value="BASIC LEUCINE ZIPPER 19-LIKE"/>
    <property type="match status" value="1"/>
</dbReference>
<dbReference type="GO" id="GO:0005634">
    <property type="term" value="C:nucleus"/>
    <property type="evidence" value="ECO:0007669"/>
    <property type="project" value="UniProtKB-ARBA"/>
</dbReference>
<dbReference type="SMART" id="SM00338">
    <property type="entry name" value="BRLZ"/>
    <property type="match status" value="1"/>
</dbReference>
<keyword evidence="2" id="KW-0804">Transcription</keyword>
<dbReference type="Proteomes" id="UP001630127">
    <property type="component" value="Unassembled WGS sequence"/>
</dbReference>
<keyword evidence="1" id="KW-0805">Transcription regulation</keyword>
<reference evidence="7 8" key="1">
    <citation type="submission" date="2024-11" db="EMBL/GenBank/DDBJ databases">
        <title>A near-complete genome assembly of Cinchona calisaya.</title>
        <authorList>
            <person name="Lian D.C."/>
            <person name="Zhao X.W."/>
            <person name="Wei L."/>
        </authorList>
    </citation>
    <scope>NUCLEOTIDE SEQUENCE [LARGE SCALE GENOMIC DNA]</scope>
    <source>
        <tissue evidence="7">Nenye</tissue>
    </source>
</reference>
<evidence type="ECO:0000256" key="1">
    <source>
        <dbReference type="ARBA" id="ARBA00023015"/>
    </source>
</evidence>
<dbReference type="InterPro" id="IPR046347">
    <property type="entry name" value="bZIP_sf"/>
</dbReference>
<evidence type="ECO:0000256" key="4">
    <source>
        <dbReference type="SAM" id="Coils"/>
    </source>
</evidence>
<name>A0ABD3AGW7_9GENT</name>
<keyword evidence="3" id="KW-0539">Nucleus</keyword>
<evidence type="ECO:0000256" key="3">
    <source>
        <dbReference type="ARBA" id="ARBA00023242"/>
    </source>
</evidence>
<comment type="caution">
    <text evidence="7">The sequence shown here is derived from an EMBL/GenBank/DDBJ whole genome shotgun (WGS) entry which is preliminary data.</text>
</comment>
<evidence type="ECO:0000313" key="8">
    <source>
        <dbReference type="Proteomes" id="UP001630127"/>
    </source>
</evidence>
<feature type="region of interest" description="Disordered" evidence="5">
    <location>
        <begin position="41"/>
        <end position="62"/>
    </location>
</feature>
<feature type="domain" description="BZIP" evidence="6">
    <location>
        <begin position="108"/>
        <end position="160"/>
    </location>
</feature>
<keyword evidence="8" id="KW-1185">Reference proteome</keyword>
<dbReference type="InterPro" id="IPR052483">
    <property type="entry name" value="bZIP_transcription_regulators"/>
</dbReference>
<organism evidence="7 8">
    <name type="scientific">Cinchona calisaya</name>
    <dbReference type="NCBI Taxonomy" id="153742"/>
    <lineage>
        <taxon>Eukaryota</taxon>
        <taxon>Viridiplantae</taxon>
        <taxon>Streptophyta</taxon>
        <taxon>Embryophyta</taxon>
        <taxon>Tracheophyta</taxon>
        <taxon>Spermatophyta</taxon>
        <taxon>Magnoliopsida</taxon>
        <taxon>eudicotyledons</taxon>
        <taxon>Gunneridae</taxon>
        <taxon>Pentapetalae</taxon>
        <taxon>asterids</taxon>
        <taxon>lamiids</taxon>
        <taxon>Gentianales</taxon>
        <taxon>Rubiaceae</taxon>
        <taxon>Cinchonoideae</taxon>
        <taxon>Cinchoneae</taxon>
        <taxon>Cinchona</taxon>
    </lineage>
</organism>
<dbReference type="Pfam" id="PF07716">
    <property type="entry name" value="bZIP_2"/>
    <property type="match status" value="1"/>
</dbReference>
<gene>
    <name evidence="7" type="ORF">ACH5RR_010241</name>
</gene>
<evidence type="ECO:0000259" key="6">
    <source>
        <dbReference type="PROSITE" id="PS50217"/>
    </source>
</evidence>
<dbReference type="AlphaFoldDB" id="A0ABD3AGW7"/>
<dbReference type="SUPFAM" id="SSF57959">
    <property type="entry name" value="Leucine zipper domain"/>
    <property type="match status" value="1"/>
</dbReference>
<protein>
    <recommendedName>
        <fullName evidence="6">BZIP domain-containing protein</fullName>
    </recommendedName>
</protein>
<dbReference type="PROSITE" id="PS00036">
    <property type="entry name" value="BZIP_BASIC"/>
    <property type="match status" value="1"/>
</dbReference>
<evidence type="ECO:0000256" key="2">
    <source>
        <dbReference type="ARBA" id="ARBA00023163"/>
    </source>
</evidence>
<keyword evidence="4" id="KW-0175">Coiled coil</keyword>
<proteinExistence type="predicted"/>
<dbReference type="PROSITE" id="PS50217">
    <property type="entry name" value="BZIP"/>
    <property type="match status" value="1"/>
</dbReference>
<dbReference type="InterPro" id="IPR004827">
    <property type="entry name" value="bZIP"/>
</dbReference>
<accession>A0ABD3AGW7</accession>
<dbReference type="EMBL" id="JBJUIK010000004">
    <property type="protein sequence ID" value="KAL3530919.1"/>
    <property type="molecule type" value="Genomic_DNA"/>
</dbReference>
<dbReference type="InterPro" id="IPR044759">
    <property type="entry name" value="bZIP_RF2"/>
</dbReference>
<dbReference type="CDD" id="cd14703">
    <property type="entry name" value="bZIP_plant_RF2"/>
    <property type="match status" value="1"/>
</dbReference>
<evidence type="ECO:0000313" key="7">
    <source>
        <dbReference type="EMBL" id="KAL3530919.1"/>
    </source>
</evidence>